<dbReference type="InterPro" id="IPR006142">
    <property type="entry name" value="INTEIN"/>
</dbReference>
<dbReference type="PROSITE" id="PS50817">
    <property type="entry name" value="INTEIN_N_TER"/>
    <property type="match status" value="1"/>
</dbReference>
<comment type="cofactor">
    <cofactor evidence="12">
        <name>Mg(2+)</name>
        <dbReference type="ChEBI" id="CHEBI:18420"/>
    </cofactor>
    <cofactor evidence="12">
        <name>Mn(2+)</name>
        <dbReference type="ChEBI" id="CHEBI:29035"/>
    </cofactor>
    <cofactor evidence="12">
        <name>Ca(2+)</name>
        <dbReference type="ChEBI" id="CHEBI:29108"/>
    </cofactor>
    <text evidence="12">Binds two Mg(2+) per subunit. The magnesium ions form salt bridges with both the protein and the DNA. Can also accept other divalent metal cations, such as Mn(2+) or Ca(2+).</text>
</comment>
<comment type="subunit">
    <text evidence="12">Heterotetramer, composed of two GyrA and two GyrB chains. In the heterotetramer, GyrA contains the active site tyrosine that forms a transient covalent intermediate with DNA, while GyrB binds cofactors and catalyzes ATP hydrolysis.</text>
</comment>
<evidence type="ECO:0000256" key="10">
    <source>
        <dbReference type="ARBA" id="ARBA00023125"/>
    </source>
</evidence>
<comment type="caution">
    <text evidence="12">Lacks conserved residue(s) required for the propagation of feature annotation.</text>
</comment>
<evidence type="ECO:0000313" key="16">
    <source>
        <dbReference type="Proteomes" id="UP000830835"/>
    </source>
</evidence>
<dbReference type="InterPro" id="IPR004860">
    <property type="entry name" value="LAGLIDADG_dom"/>
</dbReference>
<keyword evidence="5" id="KW-0068">Autocatalytic cleavage</keyword>
<name>A0ABT0CDQ9_THEVL</name>
<dbReference type="RefSeq" id="WP_244351954.1">
    <property type="nucleotide sequence ID" value="NZ_JAFIRA010000040.1"/>
</dbReference>
<comment type="function">
    <text evidence="12">A type II topoisomerase that negatively supercoils closed circular double-stranded (ds) DNA in an ATP-dependent manner to modulate DNA topology and maintain chromosomes in an underwound state. Negative supercoiling favors strand separation, and DNA replication, transcription, recombination and repair, all of which involve strand separation. Also able to catalyze the interconversion of other topological isomers of dsDNA rings, including catenanes and knotted rings. Type II topoisomerases break and join 2 DNA strands simultaneously in an ATP-dependent manner.</text>
</comment>
<dbReference type="Pfam" id="PF00986">
    <property type="entry name" value="DNA_gyraseB_C"/>
    <property type="match status" value="1"/>
</dbReference>
<keyword evidence="6 12" id="KW-0067">ATP-binding</keyword>
<accession>A0ABT0CDQ9</accession>
<dbReference type="Pfam" id="PF01751">
    <property type="entry name" value="Toprim"/>
    <property type="match status" value="1"/>
</dbReference>
<feature type="domain" description="DOD-type homing endonuclease" evidence="13">
    <location>
        <begin position="808"/>
        <end position="941"/>
    </location>
</feature>
<dbReference type="SUPFAM" id="SSF51294">
    <property type="entry name" value="Hedgehog/intein (Hint) domain"/>
    <property type="match status" value="1"/>
</dbReference>
<evidence type="ECO:0000256" key="9">
    <source>
        <dbReference type="ARBA" id="ARBA00023029"/>
    </source>
</evidence>
<dbReference type="Gene3D" id="3.30.565.10">
    <property type="entry name" value="Histidine kinase-like ATPase, C-terminal domain"/>
    <property type="match status" value="1"/>
</dbReference>
<keyword evidence="8" id="KW-0651">Protein splicing</keyword>
<dbReference type="InterPro" id="IPR018522">
    <property type="entry name" value="TopoIIA_CS"/>
</dbReference>
<dbReference type="NCBIfam" id="TIGR01443">
    <property type="entry name" value="intein_Cterm"/>
    <property type="match status" value="1"/>
</dbReference>
<comment type="miscellaneous">
    <text evidence="12">Few gyrases are as efficient as E.coli at forming negative supercoils. Not all organisms have 2 type II topoisomerases; in organisms with a single type II topoisomerase this enzyme also has to decatenate newly replicated chromosomes.</text>
</comment>
<sequence>MAENYGAEQIQVLEGLEAVRKRPGMYIGSTGPKGLHHLVYEVVDNSVDEALAGYCDDIQISLHPDGSVSVLDNGRGIPVDIHPKTGQSALITVLTVLHAGGKFGGGGYKVSGGLHGVGVSVVNALSEWVEVTVWREGKVHFQRFERGAVVGSLKSEPQPQGSNQRGTRVQFMPDGQVFPEREFDYGLLAARFRELAYLNAGLKITFSDLRRDPVHSETYQYAGGIKEYVAFINHEKTPIHSDIISVQGERDGVQVEVAMQWCSDVYTDTLIGFANNIRTNEGGTHLEGLKTCLTLTINNQARKLNKLKDSDNNLAGENVREGLTAIVSVKVPNPEFEGQTKTKLGNTEVRGIVQTIVSEALTEFLEFNPNIAKGIVDKAIQSFNAAEAARRARDLVRRKSALESSTLPGKLADCSSRDPAESEVYLVEGDSAGGSAKQGRDRQFQAILPLRGKILNIEKADPSKIYKNAEIQAMITALGLGVKGDEFDPSQLRYHRIILMSVAGDEFTLVNHSSGQSEFVKIGSFIDDCVEGRRDYSQYQVLTFDPKQYTTRFRPLKAVIRHKHTGPLYHLTTRYNRSVKVTGSHSIFIYENNQVILKRGDQVQPGDWLVASRRLPRPAQAPEQIDLLQTLCQAGLTHALYIQGEDVRRVAQARVLAKVTTPDQWQESRVQLTPQDWQRLMAHRQAQGISQKHVAAQVGVKQPITISQWERGQYRPIESHFWNYLEAIGWDPGQLDFERLPSKLERFSAGTADSLNDRWRELSDYKPLDGFTPSELAQLGSEIQLVPQAHVESAFGRYLSITPELVRLLGWFLAEGTLSQHQISFNLGTKDEIFIPELTKAVEQVFGQTPRLYRDPDSQGIKLYFHSVLAARLLRAWKLDRPAHQKGIPNLIFSLPEPLQMVFLEGYLLGDGTVSRQGFSFTTSSVLLKEGLLYLLGQLGLVATVSSLPAKQNDKIHTRHPYYIISVSGKDQLQRCQSLWQRHANAEKLQAHLLKPARKAADWKVISEDLIALRVKSSQQVEWQDEFVYDFSVAEDENFICGTGGICCHNTDADVDGSHIRTLLLTFFYRYQKALLEQGYVYIACPPLYKIEWGRNNVRYCYSDAEKDQIVRGLPANTKYNIQRFKGLGEMMPQQLWDTTMNPETRTLKQITIEDAVEADRIFTILMGDAVGPRREFIETHSAHLDLAALDI</sequence>
<feature type="domain" description="HTH cro/C1-type" evidence="14">
    <location>
        <begin position="684"/>
        <end position="735"/>
    </location>
</feature>
<dbReference type="Pfam" id="PF00204">
    <property type="entry name" value="DNA_gyraseB"/>
    <property type="match status" value="1"/>
</dbReference>
<evidence type="ECO:0000256" key="1">
    <source>
        <dbReference type="ARBA" id="ARBA00000185"/>
    </source>
</evidence>
<keyword evidence="16" id="KW-1185">Reference proteome</keyword>
<dbReference type="InterPro" id="IPR036844">
    <property type="entry name" value="Hint_dom_sf"/>
</dbReference>
<dbReference type="InterPro" id="IPR002288">
    <property type="entry name" value="DNA_gyrase_B_C"/>
</dbReference>
<dbReference type="SUPFAM" id="SSF47413">
    <property type="entry name" value="lambda repressor-like DNA-binding domains"/>
    <property type="match status" value="1"/>
</dbReference>
<keyword evidence="3 12" id="KW-0479">Metal-binding</keyword>
<dbReference type="InterPro" id="IPR003594">
    <property type="entry name" value="HATPase_dom"/>
</dbReference>
<dbReference type="PRINTS" id="PR00418">
    <property type="entry name" value="TPI2FAMILY"/>
</dbReference>
<dbReference type="InterPro" id="IPR000565">
    <property type="entry name" value="Topo_IIA_B"/>
</dbReference>
<dbReference type="Gene3D" id="3.40.50.670">
    <property type="match status" value="2"/>
</dbReference>
<dbReference type="Pfam" id="PF14528">
    <property type="entry name" value="LAGLIDADG_3"/>
    <property type="match status" value="1"/>
</dbReference>
<proteinExistence type="inferred from homology"/>
<gene>
    <name evidence="12" type="primary">gyrB</name>
    <name evidence="15" type="ORF">JX360_13595</name>
</gene>
<dbReference type="InterPro" id="IPR004042">
    <property type="entry name" value="Intein_endonuc_central"/>
</dbReference>
<dbReference type="PROSITE" id="PS50819">
    <property type="entry name" value="INTEIN_ENDONUCLEASE"/>
    <property type="match status" value="1"/>
</dbReference>
<dbReference type="PANTHER" id="PTHR45866">
    <property type="entry name" value="DNA GYRASE/TOPOISOMERASE SUBUNIT B"/>
    <property type="match status" value="1"/>
</dbReference>
<dbReference type="InterPro" id="IPR011557">
    <property type="entry name" value="GyrB"/>
</dbReference>
<keyword evidence="7 12" id="KW-0460">Magnesium</keyword>
<evidence type="ECO:0000256" key="4">
    <source>
        <dbReference type="ARBA" id="ARBA00022741"/>
    </source>
</evidence>
<dbReference type="SMART" id="SM00530">
    <property type="entry name" value="HTH_XRE"/>
    <property type="match status" value="1"/>
</dbReference>
<dbReference type="EC" id="5.6.2.2" evidence="12"/>
<dbReference type="InterPro" id="IPR006141">
    <property type="entry name" value="Intein_N"/>
</dbReference>
<evidence type="ECO:0000256" key="6">
    <source>
        <dbReference type="ARBA" id="ARBA00022840"/>
    </source>
</evidence>
<reference evidence="15" key="1">
    <citation type="submission" date="2021-02" db="EMBL/GenBank/DDBJ databases">
        <title>The CRISPR/cas machinery reduction and long-range gene transfer in the hot spring cyanobacterium Synechococcus.</title>
        <authorList>
            <person name="Dvorak P."/>
            <person name="Jahodarova E."/>
            <person name="Hasler P."/>
            <person name="Poulickova A."/>
        </authorList>
    </citation>
    <scope>NUCLEOTIDE SEQUENCE</scope>
    <source>
        <strain evidence="15">Rupite</strain>
    </source>
</reference>
<dbReference type="InterPro" id="IPR001241">
    <property type="entry name" value="Topo_IIA"/>
</dbReference>
<dbReference type="InterPro" id="IPR010982">
    <property type="entry name" value="Lambda_DNA-bd_dom_sf"/>
</dbReference>
<dbReference type="SUPFAM" id="SSF55874">
    <property type="entry name" value="ATPase domain of HSP90 chaperone/DNA topoisomerase II/histidine kinase"/>
    <property type="match status" value="1"/>
</dbReference>
<organism evidence="15 16">
    <name type="scientific">Thermostichus vulcanus str. 'Rupite'</name>
    <dbReference type="NCBI Taxonomy" id="2813851"/>
    <lineage>
        <taxon>Bacteria</taxon>
        <taxon>Bacillati</taxon>
        <taxon>Cyanobacteriota</taxon>
        <taxon>Cyanophyceae</taxon>
        <taxon>Thermostichales</taxon>
        <taxon>Thermostichaceae</taxon>
        <taxon>Thermostichus</taxon>
    </lineage>
</organism>
<dbReference type="PROSITE" id="PS50943">
    <property type="entry name" value="HTH_CROC1"/>
    <property type="match status" value="1"/>
</dbReference>
<dbReference type="SMART" id="SM00387">
    <property type="entry name" value="HATPase_c"/>
    <property type="match status" value="1"/>
</dbReference>
<protein>
    <recommendedName>
        <fullName evidence="12">DNA gyrase subunit B</fullName>
        <ecNumber evidence="12">5.6.2.2</ecNumber>
    </recommendedName>
</protein>
<dbReference type="PROSITE" id="PS00177">
    <property type="entry name" value="TOPOISOMERASE_II"/>
    <property type="match status" value="1"/>
</dbReference>
<dbReference type="Pfam" id="PF14890">
    <property type="entry name" value="Intein_splicing"/>
    <property type="match status" value="1"/>
</dbReference>
<dbReference type="InterPro" id="IPR006171">
    <property type="entry name" value="TOPRIM_dom"/>
</dbReference>
<keyword evidence="10" id="KW-0238">DNA-binding</keyword>
<evidence type="ECO:0000256" key="7">
    <source>
        <dbReference type="ARBA" id="ARBA00022842"/>
    </source>
</evidence>
<dbReference type="CDD" id="cd00093">
    <property type="entry name" value="HTH_XRE"/>
    <property type="match status" value="1"/>
</dbReference>
<comment type="subcellular location">
    <subcellularLocation>
        <location evidence="12">Cytoplasm</location>
    </subcellularLocation>
</comment>
<dbReference type="SUPFAM" id="SSF56719">
    <property type="entry name" value="Type II DNA topoisomerase"/>
    <property type="match status" value="2"/>
</dbReference>
<dbReference type="InterPro" id="IPR036890">
    <property type="entry name" value="HATPase_C_sf"/>
</dbReference>
<evidence type="ECO:0000256" key="11">
    <source>
        <dbReference type="ARBA" id="ARBA00023235"/>
    </source>
</evidence>
<dbReference type="InterPro" id="IPR027434">
    <property type="entry name" value="Homing_endonucl"/>
</dbReference>
<evidence type="ECO:0000256" key="2">
    <source>
        <dbReference type="ARBA" id="ARBA00010708"/>
    </source>
</evidence>
<dbReference type="Proteomes" id="UP000830835">
    <property type="component" value="Unassembled WGS sequence"/>
</dbReference>
<evidence type="ECO:0000313" key="15">
    <source>
        <dbReference type="EMBL" id="MCJ2543923.1"/>
    </source>
</evidence>
<dbReference type="Gene3D" id="3.10.28.10">
    <property type="entry name" value="Homing endonucleases"/>
    <property type="match status" value="1"/>
</dbReference>
<dbReference type="Gene3D" id="1.10.260.40">
    <property type="entry name" value="lambda repressor-like DNA-binding domains"/>
    <property type="match status" value="1"/>
</dbReference>
<dbReference type="InterPro" id="IPR003587">
    <property type="entry name" value="Hint_dom_N"/>
</dbReference>
<dbReference type="InterPro" id="IPR013759">
    <property type="entry name" value="Topo_IIA_B_C"/>
</dbReference>
<dbReference type="InterPro" id="IPR013760">
    <property type="entry name" value="Topo_IIA-like_dom_sf"/>
</dbReference>
<dbReference type="Gene3D" id="2.170.16.10">
    <property type="entry name" value="Hedgehog/Intein (Hint) domain"/>
    <property type="match status" value="1"/>
</dbReference>
<dbReference type="SMART" id="SM00433">
    <property type="entry name" value="TOP2c"/>
    <property type="match status" value="1"/>
</dbReference>
<dbReference type="InterPro" id="IPR013506">
    <property type="entry name" value="Topo_IIA_bsu_dom2"/>
</dbReference>
<keyword evidence="12" id="KW-0963">Cytoplasm</keyword>
<keyword evidence="9 12" id="KW-0799">Topoisomerase</keyword>
<dbReference type="InterPro" id="IPR020568">
    <property type="entry name" value="Ribosomal_Su5_D2-typ_SF"/>
</dbReference>
<dbReference type="InterPro" id="IPR014721">
    <property type="entry name" value="Ribsml_uS5_D2-typ_fold_subgr"/>
</dbReference>
<comment type="catalytic activity">
    <reaction evidence="1 12">
        <text>ATP-dependent breakage, passage and rejoining of double-stranded DNA.</text>
        <dbReference type="EC" id="5.6.2.2"/>
    </reaction>
</comment>
<evidence type="ECO:0000256" key="3">
    <source>
        <dbReference type="ARBA" id="ARBA00022723"/>
    </source>
</evidence>
<dbReference type="SMART" id="SM00306">
    <property type="entry name" value="HintN"/>
    <property type="match status" value="1"/>
</dbReference>
<dbReference type="Gene3D" id="3.30.230.10">
    <property type="match status" value="1"/>
</dbReference>
<dbReference type="SUPFAM" id="SSF54211">
    <property type="entry name" value="Ribosomal protein S5 domain 2-like"/>
    <property type="match status" value="1"/>
</dbReference>
<evidence type="ECO:0000259" key="14">
    <source>
        <dbReference type="PROSITE" id="PS50943"/>
    </source>
</evidence>
<keyword evidence="4 12" id="KW-0547">Nucleotide-binding</keyword>
<dbReference type="HAMAP" id="MF_01898">
    <property type="entry name" value="GyrB"/>
    <property type="match status" value="1"/>
</dbReference>
<evidence type="ECO:0000259" key="13">
    <source>
        <dbReference type="PROSITE" id="PS50819"/>
    </source>
</evidence>
<dbReference type="Pfam" id="PF02518">
    <property type="entry name" value="HATPase_c"/>
    <property type="match status" value="1"/>
</dbReference>
<dbReference type="PRINTS" id="PR01159">
    <property type="entry name" value="DNAGYRASEB"/>
</dbReference>
<feature type="binding site" evidence="12">
    <location>
        <position position="428"/>
    </location>
    <ligand>
        <name>Mg(2+)</name>
        <dbReference type="ChEBI" id="CHEBI:18420"/>
        <label>1</label>
        <note>catalytic</note>
    </ligand>
</feature>
<dbReference type="PANTHER" id="PTHR45866:SF1">
    <property type="entry name" value="DNA GYRASE SUBUNIT B, MITOCHONDRIAL"/>
    <property type="match status" value="1"/>
</dbReference>
<dbReference type="InterPro" id="IPR030934">
    <property type="entry name" value="Intein_C"/>
</dbReference>
<dbReference type="EMBL" id="JAFIRA010000040">
    <property type="protein sequence ID" value="MCJ2543923.1"/>
    <property type="molecule type" value="Genomic_DNA"/>
</dbReference>
<feature type="site" description="Interaction with DNA" evidence="12">
    <location>
        <position position="453"/>
    </location>
</feature>
<feature type="site" description="Interaction with DNA" evidence="12">
    <location>
        <position position="456"/>
    </location>
</feature>
<keyword evidence="11 12" id="KW-0413">Isomerase</keyword>
<dbReference type="PRINTS" id="PR00379">
    <property type="entry name" value="INTEIN"/>
</dbReference>
<evidence type="ECO:0000256" key="12">
    <source>
        <dbReference type="HAMAP-Rule" id="MF_01898"/>
    </source>
</evidence>
<dbReference type="SUPFAM" id="SSF55608">
    <property type="entry name" value="Homing endonucleases"/>
    <property type="match status" value="1"/>
</dbReference>
<dbReference type="CDD" id="cd16928">
    <property type="entry name" value="HATPase_GyrB-like"/>
    <property type="match status" value="1"/>
</dbReference>
<comment type="similarity">
    <text evidence="2 12">Belongs to the type II topoisomerase GyrB family.</text>
</comment>
<dbReference type="NCBIfam" id="TIGR01445">
    <property type="entry name" value="intein_Nterm"/>
    <property type="match status" value="1"/>
</dbReference>
<comment type="caution">
    <text evidence="15">The sequence shown here is derived from an EMBL/GenBank/DDBJ whole genome shotgun (WGS) entry which is preliminary data.</text>
</comment>
<dbReference type="CDD" id="cd00081">
    <property type="entry name" value="Hint"/>
    <property type="match status" value="1"/>
</dbReference>
<evidence type="ECO:0000256" key="8">
    <source>
        <dbReference type="ARBA" id="ARBA00023000"/>
    </source>
</evidence>
<dbReference type="CDD" id="cd00822">
    <property type="entry name" value="TopoII_Trans_DNA_gyrase"/>
    <property type="match status" value="1"/>
</dbReference>
<dbReference type="NCBIfam" id="NF004189">
    <property type="entry name" value="PRK05644.1"/>
    <property type="match status" value="1"/>
</dbReference>
<dbReference type="InterPro" id="IPR001387">
    <property type="entry name" value="Cro/C1-type_HTH"/>
</dbReference>
<evidence type="ECO:0000256" key="5">
    <source>
        <dbReference type="ARBA" id="ARBA00022813"/>
    </source>
</evidence>